<sequence length="269" mass="29743">MDSSSPAETTTQSFGDLALTFGLSIGVISVIAIGVLVSYFCSRKPAAPAGQSHHGVSLSINGQNSVTVEIGLDEATLNTCPKLLYSEAKEKLEKGADDLVATCCCSICLQDYKDSDLLRLLPECGHFFHAQCIDLWLKLHPTCPICRNSPVPEPINVTGTASGAPRRVLYDTWLMNFVSKPSTPKLSFVLPLLLQTNSKPHHTTGQIFNFGVFVGKTAMEVKEHFEILLHDVIEIDSGRIELPSYKDEDGVSWSKQQEVLDWIRFYIWR</sequence>
<dbReference type="Proteomes" id="UP001151752">
    <property type="component" value="Chromosome 8"/>
</dbReference>
<dbReference type="InterPro" id="IPR045899">
    <property type="entry name" value="ATL71-like"/>
</dbReference>
<dbReference type="PANTHER" id="PTHR46719">
    <property type="entry name" value="TRANSCRIPTION FACTOR C2H2 FAMILY-RELATED"/>
    <property type="match status" value="1"/>
</dbReference>
<keyword evidence="1" id="KW-0863">Zinc-finger</keyword>
<name>A0A9Q0WI02_9ROSI</name>
<reference evidence="4" key="1">
    <citation type="submission" date="2022-11" db="EMBL/GenBank/DDBJ databases">
        <authorList>
            <person name="Hyden B.L."/>
            <person name="Feng K."/>
            <person name="Yates T."/>
            <person name="Jawdy S."/>
            <person name="Smart L.B."/>
            <person name="Muchero W."/>
        </authorList>
    </citation>
    <scope>NUCLEOTIDE SEQUENCE</scope>
    <source>
        <tissue evidence="4">Shoot tip</tissue>
    </source>
</reference>
<dbReference type="InterPro" id="IPR013083">
    <property type="entry name" value="Znf_RING/FYVE/PHD"/>
</dbReference>
<keyword evidence="2" id="KW-1133">Transmembrane helix</keyword>
<comment type="caution">
    <text evidence="4">The sequence shown here is derived from an EMBL/GenBank/DDBJ whole genome shotgun (WGS) entry which is preliminary data.</text>
</comment>
<evidence type="ECO:0000313" key="5">
    <source>
        <dbReference type="Proteomes" id="UP001151752"/>
    </source>
</evidence>
<evidence type="ECO:0000259" key="3">
    <source>
        <dbReference type="PROSITE" id="PS50089"/>
    </source>
</evidence>
<evidence type="ECO:0000256" key="1">
    <source>
        <dbReference type="PROSITE-ProRule" id="PRU00175"/>
    </source>
</evidence>
<dbReference type="GO" id="GO:0008270">
    <property type="term" value="F:zinc ion binding"/>
    <property type="evidence" value="ECO:0007669"/>
    <property type="project" value="UniProtKB-KW"/>
</dbReference>
<feature type="domain" description="RING-type" evidence="3">
    <location>
        <begin position="105"/>
        <end position="147"/>
    </location>
</feature>
<gene>
    <name evidence="4" type="ORF">OIU74_021486</name>
</gene>
<dbReference type="CDD" id="cd16461">
    <property type="entry name" value="RING-H2_EL5-like"/>
    <property type="match status" value="1"/>
</dbReference>
<reference evidence="4" key="2">
    <citation type="journal article" date="2023" name="Int. J. Mol. Sci.">
        <title>De Novo Assembly and Annotation of 11 Diverse Shrub Willow (Salix) Genomes Reveals Novel Gene Organization in Sex-Linked Regions.</title>
        <authorList>
            <person name="Hyden B."/>
            <person name="Feng K."/>
            <person name="Yates T.B."/>
            <person name="Jawdy S."/>
            <person name="Cereghino C."/>
            <person name="Smart L.B."/>
            <person name="Muchero W."/>
        </authorList>
    </citation>
    <scope>NUCLEOTIDE SEQUENCE</scope>
    <source>
        <tissue evidence="4">Shoot tip</tissue>
    </source>
</reference>
<keyword evidence="5" id="KW-1185">Reference proteome</keyword>
<feature type="transmembrane region" description="Helical" evidence="2">
    <location>
        <begin position="20"/>
        <end position="41"/>
    </location>
</feature>
<dbReference type="SUPFAM" id="SSF57850">
    <property type="entry name" value="RING/U-box"/>
    <property type="match status" value="1"/>
</dbReference>
<dbReference type="PANTHER" id="PTHR46719:SF18">
    <property type="entry name" value="FINGER PROTEIN ATL2I, PUTATIVE-RELATED"/>
    <property type="match status" value="1"/>
</dbReference>
<organism evidence="4 5">
    <name type="scientific">Salix koriyanagi</name>
    <dbReference type="NCBI Taxonomy" id="2511006"/>
    <lineage>
        <taxon>Eukaryota</taxon>
        <taxon>Viridiplantae</taxon>
        <taxon>Streptophyta</taxon>
        <taxon>Embryophyta</taxon>
        <taxon>Tracheophyta</taxon>
        <taxon>Spermatophyta</taxon>
        <taxon>Magnoliopsida</taxon>
        <taxon>eudicotyledons</taxon>
        <taxon>Gunneridae</taxon>
        <taxon>Pentapetalae</taxon>
        <taxon>rosids</taxon>
        <taxon>fabids</taxon>
        <taxon>Malpighiales</taxon>
        <taxon>Salicaceae</taxon>
        <taxon>Saliceae</taxon>
        <taxon>Salix</taxon>
    </lineage>
</organism>
<accession>A0A9Q0WI02</accession>
<keyword evidence="2" id="KW-0472">Membrane</keyword>
<dbReference type="Pfam" id="PF13639">
    <property type="entry name" value="zf-RING_2"/>
    <property type="match status" value="1"/>
</dbReference>
<dbReference type="PROSITE" id="PS50089">
    <property type="entry name" value="ZF_RING_2"/>
    <property type="match status" value="1"/>
</dbReference>
<dbReference type="SMART" id="SM00184">
    <property type="entry name" value="RING"/>
    <property type="match status" value="1"/>
</dbReference>
<dbReference type="EMBL" id="JAPFFM010000003">
    <property type="protein sequence ID" value="KAJ6767627.1"/>
    <property type="molecule type" value="Genomic_DNA"/>
</dbReference>
<keyword evidence="1" id="KW-0479">Metal-binding</keyword>
<evidence type="ECO:0000313" key="4">
    <source>
        <dbReference type="EMBL" id="KAJ6767627.1"/>
    </source>
</evidence>
<proteinExistence type="predicted"/>
<dbReference type="InterPro" id="IPR001841">
    <property type="entry name" value="Znf_RING"/>
</dbReference>
<evidence type="ECO:0000256" key="2">
    <source>
        <dbReference type="SAM" id="Phobius"/>
    </source>
</evidence>
<keyword evidence="1" id="KW-0862">Zinc</keyword>
<dbReference type="AlphaFoldDB" id="A0A9Q0WI02"/>
<keyword evidence="2" id="KW-0812">Transmembrane</keyword>
<dbReference type="Gene3D" id="3.30.40.10">
    <property type="entry name" value="Zinc/RING finger domain, C3HC4 (zinc finger)"/>
    <property type="match status" value="1"/>
</dbReference>
<protein>
    <submittedName>
        <fullName evidence="4">ZINC FINGER C3HC4 TYPE (RING FINGER) PROTEIN</fullName>
    </submittedName>
</protein>